<keyword evidence="6" id="KW-0808">Transferase</keyword>
<dbReference type="NCBIfam" id="TIGR02946">
    <property type="entry name" value="acyl_WS_DGAT"/>
    <property type="match status" value="1"/>
</dbReference>
<dbReference type="PANTHER" id="PTHR31650:SF1">
    <property type="entry name" value="WAX ESTER SYNTHASE_DIACYLGLYCEROL ACYLTRANSFERASE 4-RELATED"/>
    <property type="match status" value="1"/>
</dbReference>
<dbReference type="SUPFAM" id="SSF52777">
    <property type="entry name" value="CoA-dependent acyltransferases"/>
    <property type="match status" value="1"/>
</dbReference>
<dbReference type="EC" id="2.3.1.20" evidence="4"/>
<dbReference type="Gene3D" id="3.30.559.30">
    <property type="entry name" value="Nonribosomal peptide synthetase, condensation domain"/>
    <property type="match status" value="1"/>
</dbReference>
<comment type="similarity">
    <text evidence="3">Belongs to the long-chain O-acyltransferase family.</text>
</comment>
<feature type="compositionally biased region" description="Basic residues" evidence="11">
    <location>
        <begin position="469"/>
        <end position="480"/>
    </location>
</feature>
<organism evidence="14 15">
    <name type="scientific">Parahaliea mediterranea</name>
    <dbReference type="NCBI Taxonomy" id="651086"/>
    <lineage>
        <taxon>Bacteria</taxon>
        <taxon>Pseudomonadati</taxon>
        <taxon>Pseudomonadota</taxon>
        <taxon>Gammaproteobacteria</taxon>
        <taxon>Cellvibrionales</taxon>
        <taxon>Halieaceae</taxon>
        <taxon>Parahaliea</taxon>
    </lineage>
</organism>
<protein>
    <recommendedName>
        <fullName evidence="4">diacylglycerol O-acyltransferase</fullName>
        <ecNumber evidence="4">2.3.1.20</ecNumber>
    </recommendedName>
</protein>
<sequence length="505" mass="56376">MADAGFLYMERRQTPMHVGGLHLFTLPTGVDEARFLLEVKEVLRLEEAYRRPFGEFVATGRAGHLGPLYWEQDGNFDIDYHVRHSALPKPGRFRELFMLISRLHGTLLDRNRPLWEIHLIEGLQKRQFAMYQKIHHAATDGVGAMHMISAMYSTRKSDKASHSPFSLEAYEAYKAQRRTAQQERVTPRGAELRNVLDVLRGQLDTTANLLGAFRRFGGAFIGGGDGLAVPWHRIPHTSMNAQVTGSRRFVAQSWDFERVRAVCKALDGTVNDVVLAMCGSALRRYLQAQNELPRHSLKAMTPVSLREEDDLDSANAVGFMVADLATNLDDPEARLRRVQESMTAGKELLQSLSRREAMLFMQITQVPALLTSVMGLATKFPAFSTVISNVPGPREQLYWNGARLEGMYPASIVFDGFAMNITLVSYNKQLDFGIVACRRSVPQVQRLIDYLEESLRELEQVAGIPAAAPKRKAKSARKATVRSNSKGKASATGKAKTQARSNATS</sequence>
<gene>
    <name evidence="14" type="ORF">JYP50_15885</name>
</gene>
<accession>A0A939IN12</accession>
<evidence type="ECO:0000256" key="11">
    <source>
        <dbReference type="SAM" id="MobiDB-lite"/>
    </source>
</evidence>
<evidence type="ECO:0000256" key="5">
    <source>
        <dbReference type="ARBA" id="ARBA00022516"/>
    </source>
</evidence>
<dbReference type="EMBL" id="JAFKCZ010000012">
    <property type="protein sequence ID" value="MBN7798090.1"/>
    <property type="molecule type" value="Genomic_DNA"/>
</dbReference>
<keyword evidence="7" id="KW-0319">Glycerol metabolism</keyword>
<keyword evidence="9" id="KW-0012">Acyltransferase</keyword>
<evidence type="ECO:0000259" key="13">
    <source>
        <dbReference type="Pfam" id="PF06974"/>
    </source>
</evidence>
<dbReference type="InterPro" id="IPR014292">
    <property type="entry name" value="Acyl_transf_WS/DGAT"/>
</dbReference>
<dbReference type="PANTHER" id="PTHR31650">
    <property type="entry name" value="O-ACYLTRANSFERASE (WSD1-LIKE) FAMILY PROTEIN"/>
    <property type="match status" value="1"/>
</dbReference>
<keyword evidence="15" id="KW-1185">Reference proteome</keyword>
<evidence type="ECO:0000313" key="15">
    <source>
        <dbReference type="Proteomes" id="UP000664303"/>
    </source>
</evidence>
<evidence type="ECO:0000256" key="7">
    <source>
        <dbReference type="ARBA" id="ARBA00022798"/>
    </source>
</evidence>
<reference evidence="14" key="1">
    <citation type="submission" date="2021-02" db="EMBL/GenBank/DDBJ databases">
        <title>PHA producing bacteria isolated from coastal sediment in Guangdong, Shenzhen.</title>
        <authorList>
            <person name="Zheng W."/>
            <person name="Yu S."/>
            <person name="Huang Y."/>
        </authorList>
    </citation>
    <scope>NUCLEOTIDE SEQUENCE</scope>
    <source>
        <strain evidence="14">TN14-10</strain>
    </source>
</reference>
<comment type="caution">
    <text evidence="14">The sequence shown here is derived from an EMBL/GenBank/DDBJ whole genome shotgun (WGS) entry which is preliminary data.</text>
</comment>
<dbReference type="GO" id="GO:0071731">
    <property type="term" value="P:response to nitric oxide"/>
    <property type="evidence" value="ECO:0007669"/>
    <property type="project" value="TreeGrafter"/>
</dbReference>
<comment type="pathway">
    <text evidence="2">Lipid metabolism.</text>
</comment>
<dbReference type="InterPro" id="IPR004255">
    <property type="entry name" value="O-acyltransferase_WSD1_N"/>
</dbReference>
<evidence type="ECO:0000256" key="4">
    <source>
        <dbReference type="ARBA" id="ARBA00013244"/>
    </source>
</evidence>
<dbReference type="GO" id="GO:0051701">
    <property type="term" value="P:biological process involved in interaction with host"/>
    <property type="evidence" value="ECO:0007669"/>
    <property type="project" value="TreeGrafter"/>
</dbReference>
<evidence type="ECO:0000256" key="3">
    <source>
        <dbReference type="ARBA" id="ARBA00009587"/>
    </source>
</evidence>
<keyword evidence="8" id="KW-0443">Lipid metabolism</keyword>
<evidence type="ECO:0000259" key="12">
    <source>
        <dbReference type="Pfam" id="PF03007"/>
    </source>
</evidence>
<name>A0A939IN12_9GAMM</name>
<dbReference type="Pfam" id="PF06974">
    <property type="entry name" value="WS_DGAT_C"/>
    <property type="match status" value="1"/>
</dbReference>
<comment type="catalytic activity">
    <reaction evidence="10">
        <text>an acyl-CoA + a 1,2-diacyl-sn-glycerol = a triacyl-sn-glycerol + CoA</text>
        <dbReference type="Rhea" id="RHEA:10868"/>
        <dbReference type="ChEBI" id="CHEBI:17815"/>
        <dbReference type="ChEBI" id="CHEBI:57287"/>
        <dbReference type="ChEBI" id="CHEBI:58342"/>
        <dbReference type="ChEBI" id="CHEBI:64615"/>
        <dbReference type="EC" id="2.3.1.20"/>
    </reaction>
</comment>
<proteinExistence type="inferred from homology"/>
<keyword evidence="5" id="KW-0444">Lipid biosynthesis</keyword>
<feature type="domain" description="O-acyltransferase WSD1-like N-terminal" evidence="12">
    <location>
        <begin position="2"/>
        <end position="274"/>
    </location>
</feature>
<evidence type="ECO:0000256" key="9">
    <source>
        <dbReference type="ARBA" id="ARBA00023315"/>
    </source>
</evidence>
<evidence type="ECO:0000256" key="10">
    <source>
        <dbReference type="ARBA" id="ARBA00048109"/>
    </source>
</evidence>
<evidence type="ECO:0000313" key="14">
    <source>
        <dbReference type="EMBL" id="MBN7798090.1"/>
    </source>
</evidence>
<dbReference type="GO" id="GO:0001666">
    <property type="term" value="P:response to hypoxia"/>
    <property type="evidence" value="ECO:0007669"/>
    <property type="project" value="TreeGrafter"/>
</dbReference>
<evidence type="ECO:0000256" key="8">
    <source>
        <dbReference type="ARBA" id="ARBA00023098"/>
    </source>
</evidence>
<dbReference type="AlphaFoldDB" id="A0A939IN12"/>
<dbReference type="GO" id="GO:0004144">
    <property type="term" value="F:diacylglycerol O-acyltransferase activity"/>
    <property type="evidence" value="ECO:0007669"/>
    <property type="project" value="UniProtKB-EC"/>
</dbReference>
<dbReference type="GO" id="GO:0006071">
    <property type="term" value="P:glycerol metabolic process"/>
    <property type="evidence" value="ECO:0007669"/>
    <property type="project" value="UniProtKB-KW"/>
</dbReference>
<dbReference type="InterPro" id="IPR009721">
    <property type="entry name" value="O-acyltransferase_WSD1_C"/>
</dbReference>
<evidence type="ECO:0000256" key="6">
    <source>
        <dbReference type="ARBA" id="ARBA00022679"/>
    </source>
</evidence>
<evidence type="ECO:0000256" key="1">
    <source>
        <dbReference type="ARBA" id="ARBA00004771"/>
    </source>
</evidence>
<dbReference type="InterPro" id="IPR045034">
    <property type="entry name" value="O-acyltransferase_WSD1-like"/>
</dbReference>
<comment type="pathway">
    <text evidence="1">Glycerolipid metabolism; triacylglycerol biosynthesis.</text>
</comment>
<dbReference type="Pfam" id="PF03007">
    <property type="entry name" value="WS_DGAT_cat"/>
    <property type="match status" value="1"/>
</dbReference>
<feature type="domain" description="O-acyltransferase WSD1 C-terminal" evidence="13">
    <location>
        <begin position="315"/>
        <end position="458"/>
    </location>
</feature>
<dbReference type="Proteomes" id="UP000664303">
    <property type="component" value="Unassembled WGS sequence"/>
</dbReference>
<dbReference type="GO" id="GO:0019432">
    <property type="term" value="P:triglyceride biosynthetic process"/>
    <property type="evidence" value="ECO:0007669"/>
    <property type="project" value="TreeGrafter"/>
</dbReference>
<feature type="compositionally biased region" description="Low complexity" evidence="11">
    <location>
        <begin position="486"/>
        <end position="499"/>
    </location>
</feature>
<dbReference type="GO" id="GO:0005886">
    <property type="term" value="C:plasma membrane"/>
    <property type="evidence" value="ECO:0007669"/>
    <property type="project" value="TreeGrafter"/>
</dbReference>
<feature type="region of interest" description="Disordered" evidence="11">
    <location>
        <begin position="469"/>
        <end position="505"/>
    </location>
</feature>
<evidence type="ECO:0000256" key="2">
    <source>
        <dbReference type="ARBA" id="ARBA00005189"/>
    </source>
</evidence>